<reference evidence="2" key="1">
    <citation type="submission" date="2017-09" db="EMBL/GenBank/DDBJ databases">
        <authorList>
            <person name="Palmer M."/>
            <person name="Steenkamp E.T."/>
            <person name="Coetzee M.P."/>
            <person name="Avontuur J.R."/>
            <person name="Van Zyl E."/>
            <person name="Chan W.-Y."/>
            <person name="Blom J."/>
            <person name="Venter S.N."/>
        </authorList>
    </citation>
    <scope>NUCLEOTIDE SEQUENCE [LARGE SCALE GENOMIC DNA]</scope>
    <source>
        <strain evidence="2">QC88-366</strain>
    </source>
</reference>
<dbReference type="EMBL" id="NWUO01000013">
    <property type="protein sequence ID" value="PNS10687.1"/>
    <property type="molecule type" value="Genomic_DNA"/>
</dbReference>
<organism evidence="1 2">
    <name type="scientific">Mixta theicola</name>
    <dbReference type="NCBI Taxonomy" id="1458355"/>
    <lineage>
        <taxon>Bacteria</taxon>
        <taxon>Pseudomonadati</taxon>
        <taxon>Pseudomonadota</taxon>
        <taxon>Gammaproteobacteria</taxon>
        <taxon>Enterobacterales</taxon>
        <taxon>Erwiniaceae</taxon>
        <taxon>Mixta</taxon>
    </lineage>
</organism>
<evidence type="ECO:0000313" key="1">
    <source>
        <dbReference type="EMBL" id="PNS10687.1"/>
    </source>
</evidence>
<protein>
    <submittedName>
        <fullName evidence="1">Uncharacterized protein</fullName>
    </submittedName>
</protein>
<dbReference type="AlphaFoldDB" id="A0A2K1Q6U8"/>
<gene>
    <name evidence="1" type="ORF">COO59_16370</name>
</gene>
<evidence type="ECO:0000313" key="2">
    <source>
        <dbReference type="Proteomes" id="UP000236345"/>
    </source>
</evidence>
<comment type="caution">
    <text evidence="1">The sequence shown here is derived from an EMBL/GenBank/DDBJ whole genome shotgun (WGS) entry which is preliminary data.</text>
</comment>
<keyword evidence="2" id="KW-1185">Reference proteome</keyword>
<accession>A0A2K1Q6U8</accession>
<dbReference type="RefSeq" id="WP_103060827.1">
    <property type="nucleotide sequence ID" value="NZ_BSOF01000029.1"/>
</dbReference>
<name>A0A2K1Q6U8_9GAMM</name>
<proteinExistence type="predicted"/>
<dbReference type="Proteomes" id="UP000236345">
    <property type="component" value="Unassembled WGS sequence"/>
</dbReference>
<sequence>MQPIFHACYLNQYLADRGWLAFNANGTVNWDETQAALHPAENGTLMLRPTADGELLRREIIAFFAEAGFSGCEIDTLDYCSAQQGFSNSLFLLPPDGVRVKACAADSYVTSSSKAGDHCGFSSHSWLRGTLLTANIDKPQPVMEMYEIHHFMLEA</sequence>